<reference evidence="3" key="1">
    <citation type="submission" date="2018-06" db="EMBL/GenBank/DDBJ databases">
        <authorList>
            <person name="Zhirakovskaya E."/>
        </authorList>
    </citation>
    <scope>NUCLEOTIDE SEQUENCE</scope>
</reference>
<feature type="non-terminal residue" evidence="3">
    <location>
        <position position="1"/>
    </location>
</feature>
<sequence length="1190" mass="133381">GKTTILDAICLALYGRTPRLNKVTKSGNEIMSRQTGVCFAEVTFESQAGRYRCHWSQHRARKKPGGELQPPKHEITDADSGQVLETKILEVAKKIEKTTGMDFDRFTRSMLLAQGGFDTFLKADSGDRAPILEQITGTEIYSRISMRVHERRSEERNRLNTLEADLDGMHLLSEEDEQQLTTSLEQKSHQDAELNQQISHQNQAITWLDGIARLEKESKQLGQQKDDLQTRLDAFAPEQEKLRLASQALELAGDYSTLTSVRSGQEADRCNLAESQKSLPAHEAAAKLAREALKTATGQLEIKKVEQQKALPVIRKVRELDLKMAEKDAPINAATTTIAGYKTSIEVLCIQQNEGCADLKGKRKTLENLLQQLEKTNADEGLVENLTGICGRFEVLQNFHGQLVDKLEEISQTEDQLQEASRCWQEQSTTLAVEKRSQEGIQAVLAEKRSEINSLLEGKELADWRNSLSLLATQKELFVKATEATQFLLKSKQTLDDLRSRKATLDVEESALTEKLKDQTEKQATLEKEIGLLEIQLTLLKKIEGLEEARHQLQDGDPCPLCGAKEHPFAEGNIPLPDETQQHLSTGRADLKAVTDTVSDLKVKLAQVAKDLEQVASGQKEQAEKIDEANRLIAQACLDLPPGFELAVFDPGLDVKLKGLQDKNHQALEHATQVVRAVELVEKALNTLRESLEKAKESVVEAERKTQAAAHKKDSAGELLKRSRKEAEGLQSQQEESCRILKEDVQVFGVEALSVDLLDQIQEQLTARRDQWMARQNEKAELDKKIAALELQTHHKAEQIQNSDSELKKQQELRDGLLRERKALELERQDIYGDKNPDDEELRLSTAINTTDKELEVAWQKLSAANQALSQHQSKIDELMKSIARRSSQLKLLDEAFLVRLRESGFADEDNYKAACLLESERKTLAQQSQKLADEKTELTSKDRESAKRLETERQKQITDEPLDELKNALAILVSNQKELYEEIGRIRQKLKDNEDLKQKQQERAQAIDAQKRECSRWDLLHELIGSADGKKYRNFAQGLTFEMMIGHANRQLQKMTDRYLLIHDATQPLELNVIDNYQAGEVRSTKNLSGGESFIVSLSLALGLSHMASKNVRVDSLFLDEGFGTLDEEALDTALETLAGLQQDGKLIGVISHVPALKERISTQIQVITQTGGRSLISGPGCGKVSAEA</sequence>
<feature type="compositionally biased region" description="Basic and acidic residues" evidence="2">
    <location>
        <begin position="702"/>
        <end position="728"/>
    </location>
</feature>
<dbReference type="GO" id="GO:0004527">
    <property type="term" value="F:exonuclease activity"/>
    <property type="evidence" value="ECO:0007669"/>
    <property type="project" value="UniProtKB-KW"/>
</dbReference>
<accession>A0A3B1B746</accession>
<feature type="region of interest" description="Disordered" evidence="2">
    <location>
        <begin position="702"/>
        <end position="735"/>
    </location>
</feature>
<dbReference type="AlphaFoldDB" id="A0A3B1B746"/>
<dbReference type="InterPro" id="IPR027417">
    <property type="entry name" value="P-loop_NTPase"/>
</dbReference>
<dbReference type="Gene3D" id="3.40.50.300">
    <property type="entry name" value="P-loop containing nucleotide triphosphate hydrolases"/>
    <property type="match status" value="2"/>
</dbReference>
<proteinExistence type="predicted"/>
<dbReference type="PANTHER" id="PTHR32114">
    <property type="entry name" value="ABC TRANSPORTER ABCH.3"/>
    <property type="match status" value="1"/>
</dbReference>
<feature type="compositionally biased region" description="Basic and acidic residues" evidence="2">
    <location>
        <begin position="932"/>
        <end position="955"/>
    </location>
</feature>
<keyword evidence="3" id="KW-0540">Nuclease</keyword>
<gene>
    <name evidence="3" type="ORF">MNBD_GAMMA26-85</name>
</gene>
<dbReference type="SUPFAM" id="SSF52540">
    <property type="entry name" value="P-loop containing nucleoside triphosphate hydrolases"/>
    <property type="match status" value="1"/>
</dbReference>
<dbReference type="Pfam" id="PF13558">
    <property type="entry name" value="SbcC_Walker_B"/>
    <property type="match status" value="1"/>
</dbReference>
<evidence type="ECO:0000313" key="3">
    <source>
        <dbReference type="EMBL" id="VAX07784.1"/>
    </source>
</evidence>
<organism evidence="3">
    <name type="scientific">hydrothermal vent metagenome</name>
    <dbReference type="NCBI Taxonomy" id="652676"/>
    <lineage>
        <taxon>unclassified sequences</taxon>
        <taxon>metagenomes</taxon>
        <taxon>ecological metagenomes</taxon>
    </lineage>
</organism>
<keyword evidence="3" id="KW-0378">Hydrolase</keyword>
<evidence type="ECO:0000256" key="2">
    <source>
        <dbReference type="SAM" id="MobiDB-lite"/>
    </source>
</evidence>
<keyword evidence="3" id="KW-0269">Exonuclease</keyword>
<feature type="coiled-coil region" evidence="1">
    <location>
        <begin position="800"/>
        <end position="827"/>
    </location>
</feature>
<evidence type="ECO:0000256" key="1">
    <source>
        <dbReference type="SAM" id="Coils"/>
    </source>
</evidence>
<protein>
    <submittedName>
        <fullName evidence="3">Exonuclease SbcC</fullName>
    </submittedName>
</protein>
<dbReference type="GO" id="GO:0016887">
    <property type="term" value="F:ATP hydrolysis activity"/>
    <property type="evidence" value="ECO:0007669"/>
    <property type="project" value="InterPro"/>
</dbReference>
<keyword evidence="1" id="KW-0175">Coiled coil</keyword>
<feature type="region of interest" description="Disordered" evidence="2">
    <location>
        <begin position="928"/>
        <end position="955"/>
    </location>
</feature>
<dbReference type="PANTHER" id="PTHR32114:SF2">
    <property type="entry name" value="ABC TRANSPORTER ABCH.3"/>
    <property type="match status" value="1"/>
</dbReference>
<dbReference type="GO" id="GO:0006302">
    <property type="term" value="P:double-strand break repair"/>
    <property type="evidence" value="ECO:0007669"/>
    <property type="project" value="InterPro"/>
</dbReference>
<feature type="coiled-coil region" evidence="1">
    <location>
        <begin position="509"/>
        <end position="536"/>
    </location>
</feature>
<name>A0A3B1B746_9ZZZZ</name>
<dbReference type="EMBL" id="UOFX01000030">
    <property type="protein sequence ID" value="VAX07784.1"/>
    <property type="molecule type" value="Genomic_DNA"/>
</dbReference>